<dbReference type="Proteomes" id="UP001165289">
    <property type="component" value="Unassembled WGS sequence"/>
</dbReference>
<dbReference type="SMART" id="SM00477">
    <property type="entry name" value="NUC"/>
    <property type="match status" value="1"/>
</dbReference>
<dbReference type="GO" id="GO:0046872">
    <property type="term" value="F:metal ion binding"/>
    <property type="evidence" value="ECO:0007669"/>
    <property type="project" value="InterPro"/>
</dbReference>
<dbReference type="Gene3D" id="3.30.1360.180">
    <property type="match status" value="1"/>
</dbReference>
<dbReference type="EMBL" id="JAKMXF010000297">
    <property type="protein sequence ID" value="KAI6652792.1"/>
    <property type="molecule type" value="Genomic_DNA"/>
</dbReference>
<dbReference type="PANTHER" id="PTHR10151:SF120">
    <property type="entry name" value="BIS(5'-ADENOSYL)-TRIPHOSPHATASE"/>
    <property type="match status" value="1"/>
</dbReference>
<proteinExistence type="predicted"/>
<dbReference type="PANTHER" id="PTHR10151">
    <property type="entry name" value="ECTONUCLEOTIDE PYROPHOSPHATASE/PHOSPHODIESTERASE"/>
    <property type="match status" value="1"/>
</dbReference>
<name>A0AAV7JVE7_9METZ</name>
<keyword evidence="3" id="KW-0812">Transmembrane</keyword>
<dbReference type="CDD" id="cd16018">
    <property type="entry name" value="Enpp"/>
    <property type="match status" value="1"/>
</dbReference>
<dbReference type="SUPFAM" id="SSF53649">
    <property type="entry name" value="Alkaline phosphatase-like"/>
    <property type="match status" value="1"/>
</dbReference>
<feature type="transmembrane region" description="Helical" evidence="3">
    <location>
        <begin position="39"/>
        <end position="63"/>
    </location>
</feature>
<dbReference type="Gene3D" id="3.40.720.10">
    <property type="entry name" value="Alkaline Phosphatase, subunit A"/>
    <property type="match status" value="1"/>
</dbReference>
<dbReference type="GO" id="GO:0016787">
    <property type="term" value="F:hydrolase activity"/>
    <property type="evidence" value="ECO:0007669"/>
    <property type="project" value="UniProtKB-KW"/>
</dbReference>
<keyword evidence="1" id="KW-0378">Hydrolase</keyword>
<keyword evidence="6" id="KW-1185">Reference proteome</keyword>
<organism evidence="5 6">
    <name type="scientific">Oopsacas minuta</name>
    <dbReference type="NCBI Taxonomy" id="111878"/>
    <lineage>
        <taxon>Eukaryota</taxon>
        <taxon>Metazoa</taxon>
        <taxon>Porifera</taxon>
        <taxon>Hexactinellida</taxon>
        <taxon>Hexasterophora</taxon>
        <taxon>Lyssacinosida</taxon>
        <taxon>Leucopsacidae</taxon>
        <taxon>Oopsacas</taxon>
    </lineage>
</organism>
<gene>
    <name evidence="5" type="ORF">LOD99_4178</name>
</gene>
<accession>A0AAV7JVE7</accession>
<evidence type="ECO:0000256" key="3">
    <source>
        <dbReference type="SAM" id="Phobius"/>
    </source>
</evidence>
<dbReference type="InterPro" id="IPR002591">
    <property type="entry name" value="Phosphodiest/P_Trfase"/>
</dbReference>
<evidence type="ECO:0000313" key="6">
    <source>
        <dbReference type="Proteomes" id="UP001165289"/>
    </source>
</evidence>
<dbReference type="SUPFAM" id="SSF54060">
    <property type="entry name" value="His-Me finger endonucleases"/>
    <property type="match status" value="1"/>
</dbReference>
<sequence length="768" mass="86817">MKTSIKFSRLEGYDDVEIESIPLNRNSIFSSITLPRARFICVLLTAIIILTLTLLAISLVVVFTQDNHEKPNDICDIDTPPLLVVSLDGFRPDYLDSGLVPTLYKISEKGVRADYLMSQFPTKTFPNHFTIATGLHPAWHGIVDNTFYDKTLNETFKVSSKDTNDPKWWFGTPIWKLAKDEGLISAIYYWPGSEVSNIEPNYFFPYQHDKLSKQLQQVNSWLLMPKERRPNLIMLYSYQPDSSTHSYGYYSHQMNKTLRNLDAELNVFISNTSVWNCVDKIFVSDHGFANVSVNKTLYLEDIINLALIFPVQQGPIITFNVINQSQTDMIIDMLKAYPKHGVSFDVYKSTGLPPRMHYGLTLRYCDVIVLNRVGWLMFYSRSSASSLSATHGWDNHAKDMRAFFIAQGPSFKHAYKQRAFENTHIFNLLTTLLRIKPLTNNGSIGALNDIISKDFNGNIPSVESPSYSNDTEIECKFPSHDAVITRVFCNECLCNSCNVTQQNQQYILSLDLSQTEINSNKYNLIPGGLPLGGGGSKYCYLVNGDSIIKYSLNLKVPVWTAYMVDNSDTTSQEIENCTILKDPRVPKEDSPFCSDYNQSNTTYSMVSLLPTRYARRGASLTTATLPLKYLPAFLLNHTLLRLQTHIGSTYVVVTGSVFISSTSGQRVSEDAWSIWLGNRLAIPSHVYQVIIPCTKVGEKCELDMNNVIGYIVENTDTVIDTNSLAEAYQLRMTTIREIERVSGVDFFPSLSNKQQLDVGLKLTTEFDL</sequence>
<protein>
    <recommendedName>
        <fullName evidence="4">ENPP1-3/EXOG-like endonuclease/phosphodiesterase domain-containing protein</fullName>
    </recommendedName>
</protein>
<dbReference type="InterPro" id="IPR044925">
    <property type="entry name" value="His-Me_finger_sf"/>
</dbReference>
<dbReference type="AlphaFoldDB" id="A0AAV7JVE7"/>
<dbReference type="InterPro" id="IPR017850">
    <property type="entry name" value="Alkaline_phosphatase_core_sf"/>
</dbReference>
<feature type="domain" description="ENPP1-3/EXOG-like endonuclease/phosphodiesterase" evidence="4">
    <location>
        <begin position="543"/>
        <end position="753"/>
    </location>
</feature>
<dbReference type="InterPro" id="IPR020821">
    <property type="entry name" value="ENPP1-3/EXOG-like_nuc-like"/>
</dbReference>
<dbReference type="Pfam" id="PF01663">
    <property type="entry name" value="Phosphodiest"/>
    <property type="match status" value="1"/>
</dbReference>
<evidence type="ECO:0000313" key="5">
    <source>
        <dbReference type="EMBL" id="KAI6652792.1"/>
    </source>
</evidence>
<keyword evidence="3" id="KW-1133">Transmembrane helix</keyword>
<keyword evidence="3" id="KW-0472">Membrane</keyword>
<dbReference type="Gene3D" id="3.40.570.10">
    <property type="entry name" value="Extracellular Endonuclease, subunit A"/>
    <property type="match status" value="1"/>
</dbReference>
<evidence type="ECO:0000256" key="2">
    <source>
        <dbReference type="ARBA" id="ARBA00023180"/>
    </source>
</evidence>
<dbReference type="GO" id="GO:0003676">
    <property type="term" value="F:nucleic acid binding"/>
    <property type="evidence" value="ECO:0007669"/>
    <property type="project" value="InterPro"/>
</dbReference>
<reference evidence="5 6" key="1">
    <citation type="journal article" date="2023" name="BMC Biol.">
        <title>The compact genome of the sponge Oopsacas minuta (Hexactinellida) is lacking key metazoan core genes.</title>
        <authorList>
            <person name="Santini S."/>
            <person name="Schenkelaars Q."/>
            <person name="Jourda C."/>
            <person name="Duchesne M."/>
            <person name="Belahbib H."/>
            <person name="Rocher C."/>
            <person name="Selva M."/>
            <person name="Riesgo A."/>
            <person name="Vervoort M."/>
            <person name="Leys S.P."/>
            <person name="Kodjabachian L."/>
            <person name="Le Bivic A."/>
            <person name="Borchiellini C."/>
            <person name="Claverie J.M."/>
            <person name="Renard E."/>
        </authorList>
    </citation>
    <scope>NUCLEOTIDE SEQUENCE [LARGE SCALE GENOMIC DNA]</scope>
    <source>
        <strain evidence="5">SPO-2</strain>
    </source>
</reference>
<comment type="caution">
    <text evidence="5">The sequence shown here is derived from an EMBL/GenBank/DDBJ whole genome shotgun (WGS) entry which is preliminary data.</text>
</comment>
<dbReference type="InterPro" id="IPR044929">
    <property type="entry name" value="DNA/RNA_non-sp_Endonuclease_sf"/>
</dbReference>
<evidence type="ECO:0000256" key="1">
    <source>
        <dbReference type="ARBA" id="ARBA00022801"/>
    </source>
</evidence>
<keyword evidence="2" id="KW-0325">Glycoprotein</keyword>
<evidence type="ECO:0000259" key="4">
    <source>
        <dbReference type="SMART" id="SM00477"/>
    </source>
</evidence>